<evidence type="ECO:0000256" key="2">
    <source>
        <dbReference type="SAM" id="SignalP"/>
    </source>
</evidence>
<protein>
    <submittedName>
        <fullName evidence="3">Uncharacterized protein</fullName>
    </submittedName>
</protein>
<name>A0A7W8P590_9BURK</name>
<dbReference type="EMBL" id="JACHDE010000029">
    <property type="protein sequence ID" value="MBB5405209.1"/>
    <property type="molecule type" value="Genomic_DNA"/>
</dbReference>
<proteinExistence type="predicted"/>
<gene>
    <name evidence="3" type="ORF">HDG41_007305</name>
</gene>
<evidence type="ECO:0000313" key="4">
    <source>
        <dbReference type="Proteomes" id="UP000592820"/>
    </source>
</evidence>
<dbReference type="RefSeq" id="WP_184228713.1">
    <property type="nucleotide sequence ID" value="NZ_JACHDE010000029.1"/>
</dbReference>
<keyword evidence="2" id="KW-0732">Signal</keyword>
<dbReference type="AlphaFoldDB" id="A0A7W8P590"/>
<sequence>MNKVVQRLTIAAMFSVASDFVCAQAVEWAGTQPAVAAPPLLFAQAGKDAGTEGGAGTAGQSGTPPGELSRDQTKRDQAGRANQAAAQHGQRSQQGASAPHGASRAH</sequence>
<evidence type="ECO:0000256" key="1">
    <source>
        <dbReference type="SAM" id="MobiDB-lite"/>
    </source>
</evidence>
<feature type="compositionally biased region" description="Basic and acidic residues" evidence="1">
    <location>
        <begin position="68"/>
        <end position="78"/>
    </location>
</feature>
<feature type="chain" id="PRO_5030631043" evidence="2">
    <location>
        <begin position="24"/>
        <end position="106"/>
    </location>
</feature>
<evidence type="ECO:0000313" key="3">
    <source>
        <dbReference type="EMBL" id="MBB5405209.1"/>
    </source>
</evidence>
<accession>A0A7W8P590</accession>
<organism evidence="3 4">
    <name type="scientific">Paraburkholderia youngii</name>
    <dbReference type="NCBI Taxonomy" id="2782701"/>
    <lineage>
        <taxon>Bacteria</taxon>
        <taxon>Pseudomonadati</taxon>
        <taxon>Pseudomonadota</taxon>
        <taxon>Betaproteobacteria</taxon>
        <taxon>Burkholderiales</taxon>
        <taxon>Burkholderiaceae</taxon>
        <taxon>Paraburkholderia</taxon>
    </lineage>
</organism>
<comment type="caution">
    <text evidence="3">The sequence shown here is derived from an EMBL/GenBank/DDBJ whole genome shotgun (WGS) entry which is preliminary data.</text>
</comment>
<feature type="region of interest" description="Disordered" evidence="1">
    <location>
        <begin position="46"/>
        <end position="106"/>
    </location>
</feature>
<dbReference type="Proteomes" id="UP000592820">
    <property type="component" value="Unassembled WGS sequence"/>
</dbReference>
<reference evidence="3 4" key="1">
    <citation type="submission" date="2020-08" db="EMBL/GenBank/DDBJ databases">
        <title>Genomic Encyclopedia of Type Strains, Phase IV (KMG-V): Genome sequencing to study the core and pangenomes of soil and plant-associated prokaryotes.</title>
        <authorList>
            <person name="Whitman W."/>
        </authorList>
    </citation>
    <scope>NUCLEOTIDE SEQUENCE [LARGE SCALE GENOMIC DNA]</scope>
    <source>
        <strain evidence="3 4">JPY162</strain>
    </source>
</reference>
<feature type="signal peptide" evidence="2">
    <location>
        <begin position="1"/>
        <end position="23"/>
    </location>
</feature>